<dbReference type="EMBL" id="CP025791">
    <property type="protein sequence ID" value="AUP79076.1"/>
    <property type="molecule type" value="Genomic_DNA"/>
</dbReference>
<accession>A0A2K9PPW0</accession>
<dbReference type="Proteomes" id="UP000235826">
    <property type="component" value="Chromosome"/>
</dbReference>
<dbReference type="AlphaFoldDB" id="A0A2K9PPW0"/>
<organism evidence="2 3">
    <name type="scientific">Flavivirga eckloniae</name>
    <dbReference type="NCBI Taxonomy" id="1803846"/>
    <lineage>
        <taxon>Bacteria</taxon>
        <taxon>Pseudomonadati</taxon>
        <taxon>Bacteroidota</taxon>
        <taxon>Flavobacteriia</taxon>
        <taxon>Flavobacteriales</taxon>
        <taxon>Flavobacteriaceae</taxon>
        <taxon>Flavivirga</taxon>
    </lineage>
</organism>
<evidence type="ECO:0000313" key="3">
    <source>
        <dbReference type="Proteomes" id="UP000235826"/>
    </source>
</evidence>
<keyword evidence="1" id="KW-0732">Signal</keyword>
<reference evidence="2 3" key="1">
    <citation type="submission" date="2018-01" db="EMBL/GenBank/DDBJ databases">
        <title>Complete genome sequence of Flavivirga eckloniae ECD14 isolated from seaweed Ecklonia cava.</title>
        <authorList>
            <person name="Lee J.H."/>
            <person name="Baik K.S."/>
            <person name="Seong C.N."/>
        </authorList>
    </citation>
    <scope>NUCLEOTIDE SEQUENCE [LARGE SCALE GENOMIC DNA]</scope>
    <source>
        <strain evidence="2 3">ECD14</strain>
    </source>
</reference>
<name>A0A2K9PPW0_9FLAO</name>
<proteinExistence type="predicted"/>
<protein>
    <submittedName>
        <fullName evidence="2">Uncharacterized protein</fullName>
    </submittedName>
</protein>
<keyword evidence="3" id="KW-1185">Reference proteome</keyword>
<dbReference type="KEGG" id="fek:C1H87_10340"/>
<evidence type="ECO:0000256" key="1">
    <source>
        <dbReference type="SAM" id="SignalP"/>
    </source>
</evidence>
<feature type="signal peptide" evidence="1">
    <location>
        <begin position="1"/>
        <end position="22"/>
    </location>
</feature>
<feature type="chain" id="PRO_5014966499" evidence="1">
    <location>
        <begin position="23"/>
        <end position="110"/>
    </location>
</feature>
<evidence type="ECO:0000313" key="2">
    <source>
        <dbReference type="EMBL" id="AUP79076.1"/>
    </source>
</evidence>
<gene>
    <name evidence="2" type="ORF">C1H87_10340</name>
</gene>
<sequence length="110" mass="12413">MKNLIKLVLPAVVITMAITASFAFKSADTETIVEEDRIFAVWWYHNTPPNQPRCVPIMRRCDPEIQGPVCTTFVPGVGFRQLFNVPNRNFPPGPNNPCNVILFRCQNAPN</sequence>
<dbReference type="Pfam" id="PF20130">
    <property type="entry name" value="DUF6520"/>
    <property type="match status" value="1"/>
</dbReference>
<dbReference type="RefSeq" id="WP_102755731.1">
    <property type="nucleotide sequence ID" value="NZ_CP025791.1"/>
</dbReference>
<dbReference type="InterPro" id="IPR045391">
    <property type="entry name" value="DUF6520"/>
</dbReference>